<keyword evidence="2" id="KW-1185">Reference proteome</keyword>
<dbReference type="EMBL" id="JANLCJ010000007">
    <property type="protein sequence ID" value="MCS5735622.1"/>
    <property type="molecule type" value="Genomic_DNA"/>
</dbReference>
<accession>A0ABT2H6Q6</accession>
<organism evidence="1 2">
    <name type="scientific">Herbiconiux daphne</name>
    <dbReference type="NCBI Taxonomy" id="2970914"/>
    <lineage>
        <taxon>Bacteria</taxon>
        <taxon>Bacillati</taxon>
        <taxon>Actinomycetota</taxon>
        <taxon>Actinomycetes</taxon>
        <taxon>Micrococcales</taxon>
        <taxon>Microbacteriaceae</taxon>
        <taxon>Herbiconiux</taxon>
    </lineage>
</organism>
<evidence type="ECO:0000313" key="2">
    <source>
        <dbReference type="Proteomes" id="UP001165586"/>
    </source>
</evidence>
<gene>
    <name evidence="1" type="ORF">N1032_17905</name>
</gene>
<protein>
    <submittedName>
        <fullName evidence="1">Uncharacterized protein</fullName>
    </submittedName>
</protein>
<sequence>MSTTAAEDLGSAESARVTAEAMVALPASTTTAPTAALTAICRPIEHSLVTHRGDNLDVARR</sequence>
<proteinExistence type="predicted"/>
<dbReference type="Proteomes" id="UP001165586">
    <property type="component" value="Unassembled WGS sequence"/>
</dbReference>
<dbReference type="RefSeq" id="WP_259540564.1">
    <property type="nucleotide sequence ID" value="NZ_JANLCJ010000007.1"/>
</dbReference>
<evidence type="ECO:0000313" key="1">
    <source>
        <dbReference type="EMBL" id="MCS5735622.1"/>
    </source>
</evidence>
<name>A0ABT2H6Q6_9MICO</name>
<comment type="caution">
    <text evidence="1">The sequence shown here is derived from an EMBL/GenBank/DDBJ whole genome shotgun (WGS) entry which is preliminary data.</text>
</comment>
<reference evidence="1" key="1">
    <citation type="submission" date="2022-08" db="EMBL/GenBank/DDBJ databases">
        <authorList>
            <person name="Deng Y."/>
            <person name="Han X.-F."/>
            <person name="Zhang Y.-Q."/>
        </authorList>
    </citation>
    <scope>NUCLEOTIDE SEQUENCE</scope>
    <source>
        <strain evidence="1">CPCC 203386</strain>
    </source>
</reference>